<evidence type="ECO:0000259" key="2">
    <source>
        <dbReference type="Pfam" id="PF09990"/>
    </source>
</evidence>
<organism evidence="3 4">
    <name type="scientific">Candidatus Viridilinea mediisalina</name>
    <dbReference type="NCBI Taxonomy" id="2024553"/>
    <lineage>
        <taxon>Bacteria</taxon>
        <taxon>Bacillati</taxon>
        <taxon>Chloroflexota</taxon>
        <taxon>Chloroflexia</taxon>
        <taxon>Chloroflexales</taxon>
        <taxon>Chloroflexineae</taxon>
        <taxon>Oscillochloridaceae</taxon>
        <taxon>Candidatus Viridilinea</taxon>
    </lineage>
</organism>
<keyword evidence="1" id="KW-1133">Transmembrane helix</keyword>
<gene>
    <name evidence="3" type="ORF">CJ255_19090</name>
</gene>
<feature type="transmembrane region" description="Helical" evidence="1">
    <location>
        <begin position="6"/>
        <end position="27"/>
    </location>
</feature>
<sequence>MPTLHPFTVHFPLALLLVSSLFALLALRTGRNAWATSAYHCLLVGCLSGIVALLTGVADATRQVAGPDAIYGNDIMRLLNAHAFTSIAALACYTAALVRQHRQPTIIADRLARRGYVGLHALGALLLLLSAWLGGRLVYSVGLGIGV</sequence>
<name>A0A2A6REY6_9CHLR</name>
<proteinExistence type="predicted"/>
<evidence type="ECO:0000256" key="1">
    <source>
        <dbReference type="SAM" id="Phobius"/>
    </source>
</evidence>
<dbReference type="Pfam" id="PF09990">
    <property type="entry name" value="DUF2231"/>
    <property type="match status" value="1"/>
</dbReference>
<dbReference type="OrthoDB" id="159834at2"/>
<protein>
    <recommendedName>
        <fullName evidence="2">DUF2231 domain-containing protein</fullName>
    </recommendedName>
</protein>
<keyword evidence="1" id="KW-0812">Transmembrane</keyword>
<comment type="caution">
    <text evidence="3">The sequence shown here is derived from an EMBL/GenBank/DDBJ whole genome shotgun (WGS) entry which is preliminary data.</text>
</comment>
<reference evidence="4" key="1">
    <citation type="submission" date="2017-08" db="EMBL/GenBank/DDBJ databases">
        <authorList>
            <person name="Grouzdev D.S."/>
            <person name="Gaisin V.A."/>
            <person name="Rysina M.S."/>
            <person name="Gorlenko V.M."/>
        </authorList>
    </citation>
    <scope>NUCLEOTIDE SEQUENCE [LARGE SCALE GENOMIC DNA]</scope>
    <source>
        <strain evidence="4">Kir15-3F</strain>
    </source>
</reference>
<dbReference type="EMBL" id="NQWI01000139">
    <property type="protein sequence ID" value="PDW01445.1"/>
    <property type="molecule type" value="Genomic_DNA"/>
</dbReference>
<dbReference type="RefSeq" id="WP_097645687.1">
    <property type="nucleotide sequence ID" value="NZ_NQWI01000139.1"/>
</dbReference>
<dbReference type="AlphaFoldDB" id="A0A2A6REY6"/>
<feature type="transmembrane region" description="Helical" evidence="1">
    <location>
        <begin position="78"/>
        <end position="98"/>
    </location>
</feature>
<accession>A0A2A6REY6</accession>
<feature type="domain" description="DUF2231" evidence="2">
    <location>
        <begin position="3"/>
        <end position="145"/>
    </location>
</feature>
<keyword evidence="4" id="KW-1185">Reference proteome</keyword>
<dbReference type="Proteomes" id="UP000220527">
    <property type="component" value="Unassembled WGS sequence"/>
</dbReference>
<evidence type="ECO:0000313" key="4">
    <source>
        <dbReference type="Proteomes" id="UP000220527"/>
    </source>
</evidence>
<keyword evidence="1" id="KW-0472">Membrane</keyword>
<evidence type="ECO:0000313" key="3">
    <source>
        <dbReference type="EMBL" id="PDW01445.1"/>
    </source>
</evidence>
<feature type="transmembrane region" description="Helical" evidence="1">
    <location>
        <begin position="39"/>
        <end position="58"/>
    </location>
</feature>
<feature type="transmembrane region" description="Helical" evidence="1">
    <location>
        <begin position="119"/>
        <end position="139"/>
    </location>
</feature>
<dbReference type="InterPro" id="IPR019251">
    <property type="entry name" value="DUF2231_TM"/>
</dbReference>